<dbReference type="InterPro" id="IPR036187">
    <property type="entry name" value="DNA_mismatch_repair_MutS_sf"/>
</dbReference>
<evidence type="ECO:0000256" key="5">
    <source>
        <dbReference type="ARBA" id="ARBA00022884"/>
    </source>
</evidence>
<dbReference type="SMART" id="SM00534">
    <property type="entry name" value="MUTSac"/>
    <property type="match status" value="1"/>
</dbReference>
<feature type="domain" description="DNA mismatch repair proteins mutS family" evidence="8">
    <location>
        <begin position="404"/>
        <end position="420"/>
    </location>
</feature>
<name>A0A0W8E4D7_9ZZZZ</name>
<evidence type="ECO:0000259" key="8">
    <source>
        <dbReference type="PROSITE" id="PS00486"/>
    </source>
</evidence>
<sequence length="649" mass="72951">MNSYVLEVLEYERVKQDLKEYALSKQAKSKIDKLKPATNLKLIRAWMNETTEASKILQVNSSIPLTALENISEEAIIIEGRVMTPDELAAIKGLLIYVKRLQKFMDSMQTIGPTVASYASSMFDLPQLYDEIDRCIANGRVDDRATPELSRLRKKIRLTDDSIKQKLNSILSSSRYSAIIQEALVITRNGRFGIPIKREYRKNIVGNVLDISSSGSTLFIEPAAIAVFQEELNILKIQEENEVFRILSELTEMVNANTREISINVETMVHYDFVFARAKYSKSMDGSDVHLNTGSIIKIKGGRHPLLGKEAVPLDFHIGDDYRALVITGPNTGGKTVTLKTVGLLTLMVQSGLHVPVLAGSEFAVFRDILADIGDGQSIEQSLSTFSSHVKNIVGIIEHSNLDSLVIMDEIGAGTEPGEGMGFAIAVLDEVFNKGATIIASTHISEIKQFAEKTPGFRNGCMGFDIESLKPLYKLEIGQAGPSNALLIALRLGVERRIIERAHEITYREKKDYSAQQIINTQPALKQEEIIYEPNPDMQFRTQQSKKAQLKKDCKFQKGDCVFISTMNRTGIVYEPENSRGEVVVMVMRKKYKINHKRLTLQVDARDLYPDPDNYDLDIVFESKENRKKRKQFSKHHMEGIVIETQPDE</sequence>
<protein>
    <submittedName>
        <fullName evidence="9">Recombination inhibitory protein mutS2</fullName>
    </submittedName>
</protein>
<dbReference type="PIRSF" id="PIRSF005814">
    <property type="entry name" value="MutS_YshD"/>
    <property type="match status" value="1"/>
</dbReference>
<reference evidence="9" key="1">
    <citation type="journal article" date="2015" name="Proc. Natl. Acad. Sci. U.S.A.">
        <title>Networks of energetic and metabolic interactions define dynamics in microbial communities.</title>
        <authorList>
            <person name="Embree M."/>
            <person name="Liu J.K."/>
            <person name="Al-Bassam M.M."/>
            <person name="Zengler K."/>
        </authorList>
    </citation>
    <scope>NUCLEOTIDE SEQUENCE</scope>
</reference>
<evidence type="ECO:0000256" key="1">
    <source>
        <dbReference type="ARBA" id="ARBA00022730"/>
    </source>
</evidence>
<dbReference type="SMART" id="SM00533">
    <property type="entry name" value="MUTSd"/>
    <property type="match status" value="1"/>
</dbReference>
<evidence type="ECO:0000256" key="2">
    <source>
        <dbReference type="ARBA" id="ARBA00022741"/>
    </source>
</evidence>
<evidence type="ECO:0000256" key="6">
    <source>
        <dbReference type="ARBA" id="ARBA00023125"/>
    </source>
</evidence>
<keyword evidence="6" id="KW-0238">DNA-binding</keyword>
<keyword evidence="5" id="KW-0694">RNA-binding</keyword>
<dbReference type="GO" id="GO:0140664">
    <property type="term" value="F:ATP-dependent DNA damage sensor activity"/>
    <property type="evidence" value="ECO:0007669"/>
    <property type="project" value="InterPro"/>
</dbReference>
<dbReference type="InterPro" id="IPR007696">
    <property type="entry name" value="DNA_mismatch_repair_MutS_core"/>
</dbReference>
<dbReference type="GO" id="GO:0030983">
    <property type="term" value="F:mismatched DNA binding"/>
    <property type="evidence" value="ECO:0007669"/>
    <property type="project" value="InterPro"/>
</dbReference>
<dbReference type="InterPro" id="IPR000432">
    <property type="entry name" value="DNA_mismatch_repair_MutS_C"/>
</dbReference>
<dbReference type="SUPFAM" id="SSF48334">
    <property type="entry name" value="DNA repair protein MutS, domain III"/>
    <property type="match status" value="1"/>
</dbReference>
<proteinExistence type="predicted"/>
<keyword evidence="1" id="KW-0699">rRNA-binding</keyword>
<comment type="caution">
    <text evidence="9">The sequence shown here is derived from an EMBL/GenBank/DDBJ whole genome shotgun (WGS) entry which is preliminary data.</text>
</comment>
<keyword evidence="2" id="KW-0547">Nucleotide-binding</keyword>
<dbReference type="SUPFAM" id="SSF52540">
    <property type="entry name" value="P-loop containing nucleoside triphosphate hydrolases"/>
    <property type="match status" value="1"/>
</dbReference>
<evidence type="ECO:0000256" key="4">
    <source>
        <dbReference type="ARBA" id="ARBA00022840"/>
    </source>
</evidence>
<evidence type="ECO:0000313" key="9">
    <source>
        <dbReference type="EMBL" id="KUG03512.1"/>
    </source>
</evidence>
<dbReference type="InterPro" id="IPR005747">
    <property type="entry name" value="MutS2"/>
</dbReference>
<dbReference type="InterPro" id="IPR027417">
    <property type="entry name" value="P-loop_NTPase"/>
</dbReference>
<dbReference type="EMBL" id="LNQE01001878">
    <property type="protein sequence ID" value="KUG03512.1"/>
    <property type="molecule type" value="Genomic_DNA"/>
</dbReference>
<keyword evidence="3" id="KW-0378">Hydrolase</keyword>
<dbReference type="PANTHER" id="PTHR48466:SF2">
    <property type="entry name" value="OS10G0509000 PROTEIN"/>
    <property type="match status" value="1"/>
</dbReference>
<dbReference type="AlphaFoldDB" id="A0A0W8E4D7"/>
<accession>A0A0W8E4D7</accession>
<keyword evidence="4" id="KW-0067">ATP-binding</keyword>
<dbReference type="GO" id="GO:0016887">
    <property type="term" value="F:ATP hydrolysis activity"/>
    <property type="evidence" value="ECO:0007669"/>
    <property type="project" value="InterPro"/>
</dbReference>
<dbReference type="FunFam" id="3.40.50.300:FF:000830">
    <property type="entry name" value="Endonuclease MutS2"/>
    <property type="match status" value="1"/>
</dbReference>
<evidence type="ECO:0000256" key="7">
    <source>
        <dbReference type="SAM" id="MobiDB-lite"/>
    </source>
</evidence>
<dbReference type="NCBIfam" id="TIGR01069">
    <property type="entry name" value="mutS2"/>
    <property type="match status" value="1"/>
</dbReference>
<feature type="region of interest" description="Disordered" evidence="7">
    <location>
        <begin position="629"/>
        <end position="649"/>
    </location>
</feature>
<dbReference type="PROSITE" id="PS00486">
    <property type="entry name" value="DNA_MISMATCH_REPAIR_2"/>
    <property type="match status" value="1"/>
</dbReference>
<organism evidence="9">
    <name type="scientific">hydrocarbon metagenome</name>
    <dbReference type="NCBI Taxonomy" id="938273"/>
    <lineage>
        <taxon>unclassified sequences</taxon>
        <taxon>metagenomes</taxon>
        <taxon>ecological metagenomes</taxon>
    </lineage>
</organism>
<dbReference type="GO" id="GO:0006298">
    <property type="term" value="P:mismatch repair"/>
    <property type="evidence" value="ECO:0007669"/>
    <property type="project" value="InterPro"/>
</dbReference>
<gene>
    <name evidence="9" type="ORF">ASZ90_019074</name>
</gene>
<dbReference type="GO" id="GO:0045910">
    <property type="term" value="P:negative regulation of DNA recombination"/>
    <property type="evidence" value="ECO:0007669"/>
    <property type="project" value="InterPro"/>
</dbReference>
<dbReference type="GO" id="GO:0005524">
    <property type="term" value="F:ATP binding"/>
    <property type="evidence" value="ECO:0007669"/>
    <property type="project" value="UniProtKB-KW"/>
</dbReference>
<dbReference type="PANTHER" id="PTHR48466">
    <property type="entry name" value="OS10G0509000 PROTEIN-RELATED"/>
    <property type="match status" value="1"/>
</dbReference>
<dbReference type="InterPro" id="IPR045076">
    <property type="entry name" value="MutS"/>
</dbReference>
<dbReference type="GO" id="GO:0004519">
    <property type="term" value="F:endonuclease activity"/>
    <property type="evidence" value="ECO:0007669"/>
    <property type="project" value="InterPro"/>
</dbReference>
<dbReference type="Gene3D" id="3.40.50.300">
    <property type="entry name" value="P-loop containing nucleotide triphosphate hydrolases"/>
    <property type="match status" value="1"/>
</dbReference>
<dbReference type="GO" id="GO:0019843">
    <property type="term" value="F:rRNA binding"/>
    <property type="evidence" value="ECO:0007669"/>
    <property type="project" value="UniProtKB-KW"/>
</dbReference>
<dbReference type="Pfam" id="PF00488">
    <property type="entry name" value="MutS_V"/>
    <property type="match status" value="1"/>
</dbReference>
<evidence type="ECO:0000256" key="3">
    <source>
        <dbReference type="ARBA" id="ARBA00022801"/>
    </source>
</evidence>